<organism evidence="2 3">
    <name type="scientific">Gemmatirosa kalamazoonensis</name>
    <dbReference type="NCBI Taxonomy" id="861299"/>
    <lineage>
        <taxon>Bacteria</taxon>
        <taxon>Pseudomonadati</taxon>
        <taxon>Gemmatimonadota</taxon>
        <taxon>Gemmatimonadia</taxon>
        <taxon>Gemmatimonadales</taxon>
        <taxon>Gemmatimonadaceae</taxon>
        <taxon>Gemmatirosa</taxon>
    </lineage>
</organism>
<dbReference type="Proteomes" id="UP000019151">
    <property type="component" value="Chromosome"/>
</dbReference>
<dbReference type="Pfam" id="PF14343">
    <property type="entry name" value="PrcB_C"/>
    <property type="match status" value="1"/>
</dbReference>
<proteinExistence type="predicted"/>
<dbReference type="InterPro" id="IPR025748">
    <property type="entry name" value="PrcB_C_dom"/>
</dbReference>
<protein>
    <submittedName>
        <fullName evidence="2">PrcB C-terminal domain protein</fullName>
    </submittedName>
</protein>
<feature type="domain" description="PrcB C-terminal" evidence="1">
    <location>
        <begin position="56"/>
        <end position="113"/>
    </location>
</feature>
<dbReference type="AlphaFoldDB" id="W0RFZ2"/>
<dbReference type="EMBL" id="CP007128">
    <property type="protein sequence ID" value="AHG89240.1"/>
    <property type="molecule type" value="Genomic_DNA"/>
</dbReference>
<sequence>MLPIDRLFRAASSDLTEPAELVVRDAASWEGTWERLTAATVPAPHRPAVDFSRDVVLVVAAGERPSGGWRVTVDAVRAAADGGLDVTYTVAGPAPECFTAQVITAPVDVVRVPRPAGTVRFAARTLLEPC</sequence>
<accession>W0RFZ2</accession>
<keyword evidence="3" id="KW-1185">Reference proteome</keyword>
<evidence type="ECO:0000313" key="3">
    <source>
        <dbReference type="Proteomes" id="UP000019151"/>
    </source>
</evidence>
<dbReference type="InParanoid" id="W0RFZ2"/>
<evidence type="ECO:0000259" key="1">
    <source>
        <dbReference type="Pfam" id="PF14343"/>
    </source>
</evidence>
<dbReference type="RefSeq" id="WP_025410750.1">
    <property type="nucleotide sequence ID" value="NZ_CP007128.1"/>
</dbReference>
<reference evidence="2 3" key="1">
    <citation type="journal article" date="2014" name="Genome Announc.">
        <title>Genome Sequence and Methylome of Soil Bacterium Gemmatirosa kalamazoonensis KBS708T, a Member of the Rarely Cultivated Gemmatimonadetes Phylum.</title>
        <authorList>
            <person name="Debruyn J.M."/>
            <person name="Radosevich M."/>
            <person name="Wommack K.E."/>
            <person name="Polson S.W."/>
            <person name="Hauser L.J."/>
            <person name="Fawaz M.N."/>
            <person name="Korlach J."/>
            <person name="Tsai Y.C."/>
        </authorList>
    </citation>
    <scope>NUCLEOTIDE SEQUENCE [LARGE SCALE GENOMIC DNA]</scope>
    <source>
        <strain evidence="2 3">KBS708</strain>
    </source>
</reference>
<gene>
    <name evidence="2" type="ORF">J421_1703</name>
</gene>
<evidence type="ECO:0000313" key="2">
    <source>
        <dbReference type="EMBL" id="AHG89240.1"/>
    </source>
</evidence>
<name>W0RFZ2_9BACT</name>
<dbReference type="KEGG" id="gba:J421_1703"/>
<dbReference type="HOGENOM" id="CLU_1935006_0_0_0"/>